<accession>M5TTE3</accession>
<dbReference type="EC" id="3.5.1.9" evidence="1"/>
<dbReference type="Gene3D" id="3.50.30.50">
    <property type="entry name" value="Putative cyclase"/>
    <property type="match status" value="1"/>
</dbReference>
<keyword evidence="1" id="KW-0378">Hydrolase</keyword>
<dbReference type="Proteomes" id="UP000011885">
    <property type="component" value="Unassembled WGS sequence"/>
</dbReference>
<dbReference type="PANTHER" id="PTHR31118:SF32">
    <property type="entry name" value="KYNURENINE FORMAMIDASE"/>
    <property type="match status" value="1"/>
</dbReference>
<sequence>MIDLSLAVNNEMPGVSVSVAKRLEVEGWNATTLNLYSHCGTHMDAPRHFLSDGATLDEQDLSVCVGEATVINLAPVTPKQLIDVEDLGPHAETIGRGARLLFRTDWHKRFGTPEYRNELPRISLNLANWLVERQVAMIGVEPPSVADVNNARELTDVHQTLFRGNVLIVEGIAHLDKLTQETVEFIALPMKVTGGDGSPVRAIAIEK</sequence>
<gene>
    <name evidence="1" type="ORF">RSSM_06142</name>
</gene>
<evidence type="ECO:0000313" key="2">
    <source>
        <dbReference type="Proteomes" id="UP000011885"/>
    </source>
</evidence>
<keyword evidence="2" id="KW-1185">Reference proteome</keyword>
<dbReference type="GO" id="GO:0004061">
    <property type="term" value="F:arylformamidase activity"/>
    <property type="evidence" value="ECO:0007669"/>
    <property type="project" value="UniProtKB-EC"/>
</dbReference>
<dbReference type="AlphaFoldDB" id="M5TTE3"/>
<dbReference type="InterPro" id="IPR007325">
    <property type="entry name" value="KFase/CYL"/>
</dbReference>
<proteinExistence type="predicted"/>
<name>M5TTE3_9BACT</name>
<organism evidence="1 2">
    <name type="scientific">Rhodopirellula sallentina SM41</name>
    <dbReference type="NCBI Taxonomy" id="1263870"/>
    <lineage>
        <taxon>Bacteria</taxon>
        <taxon>Pseudomonadati</taxon>
        <taxon>Planctomycetota</taxon>
        <taxon>Planctomycetia</taxon>
        <taxon>Pirellulales</taxon>
        <taxon>Pirellulaceae</taxon>
        <taxon>Rhodopirellula</taxon>
    </lineage>
</organism>
<dbReference type="PATRIC" id="fig|1263870.3.peg.6508"/>
<dbReference type="OrthoDB" id="9796085at2"/>
<dbReference type="InterPro" id="IPR037175">
    <property type="entry name" value="KFase_sf"/>
</dbReference>
<dbReference type="SUPFAM" id="SSF102198">
    <property type="entry name" value="Putative cyclase"/>
    <property type="match status" value="1"/>
</dbReference>
<dbReference type="Pfam" id="PF04199">
    <property type="entry name" value="Cyclase"/>
    <property type="match status" value="1"/>
</dbReference>
<reference evidence="1 2" key="1">
    <citation type="journal article" date="2013" name="Mar. Genomics">
        <title>Expression of sulfatases in Rhodopirellula baltica and the diversity of sulfatases in the genus Rhodopirellula.</title>
        <authorList>
            <person name="Wegner C.E."/>
            <person name="Richter-Heitmann T."/>
            <person name="Klindworth A."/>
            <person name="Klockow C."/>
            <person name="Richter M."/>
            <person name="Achstetter T."/>
            <person name="Glockner F.O."/>
            <person name="Harder J."/>
        </authorList>
    </citation>
    <scope>NUCLEOTIDE SEQUENCE [LARGE SCALE GENOMIC DNA]</scope>
    <source>
        <strain evidence="1 2">SM41</strain>
    </source>
</reference>
<dbReference type="PANTHER" id="PTHR31118">
    <property type="entry name" value="CYCLASE-LIKE PROTEIN 2"/>
    <property type="match status" value="1"/>
</dbReference>
<comment type="caution">
    <text evidence="1">The sequence shown here is derived from an EMBL/GenBank/DDBJ whole genome shotgun (WGS) entry which is preliminary data.</text>
</comment>
<dbReference type="EMBL" id="ANOH01000431">
    <property type="protein sequence ID" value="EMI52430.1"/>
    <property type="molecule type" value="Genomic_DNA"/>
</dbReference>
<protein>
    <submittedName>
        <fullName evidence="1">Cyclase</fullName>
        <ecNumber evidence="1">3.5.1.9</ecNumber>
    </submittedName>
</protein>
<dbReference type="GO" id="GO:0019441">
    <property type="term" value="P:L-tryptophan catabolic process to kynurenine"/>
    <property type="evidence" value="ECO:0007669"/>
    <property type="project" value="InterPro"/>
</dbReference>
<evidence type="ECO:0000313" key="1">
    <source>
        <dbReference type="EMBL" id="EMI52430.1"/>
    </source>
</evidence>